<organism evidence="2 3">
    <name type="scientific">Favolaschia claudopus</name>
    <dbReference type="NCBI Taxonomy" id="2862362"/>
    <lineage>
        <taxon>Eukaryota</taxon>
        <taxon>Fungi</taxon>
        <taxon>Dikarya</taxon>
        <taxon>Basidiomycota</taxon>
        <taxon>Agaricomycotina</taxon>
        <taxon>Agaricomycetes</taxon>
        <taxon>Agaricomycetidae</taxon>
        <taxon>Agaricales</taxon>
        <taxon>Marasmiineae</taxon>
        <taxon>Mycenaceae</taxon>
        <taxon>Favolaschia</taxon>
    </lineage>
</organism>
<dbReference type="AlphaFoldDB" id="A0AAV9ZFB3"/>
<feature type="transmembrane region" description="Helical" evidence="1">
    <location>
        <begin position="100"/>
        <end position="120"/>
    </location>
</feature>
<evidence type="ECO:0000313" key="2">
    <source>
        <dbReference type="EMBL" id="KAK6980963.1"/>
    </source>
</evidence>
<keyword evidence="3" id="KW-1185">Reference proteome</keyword>
<dbReference type="EMBL" id="JAWWNJ010000155">
    <property type="protein sequence ID" value="KAK6980963.1"/>
    <property type="molecule type" value="Genomic_DNA"/>
</dbReference>
<gene>
    <name evidence="2" type="ORF">R3P38DRAFT_3376564</name>
</gene>
<feature type="transmembrane region" description="Helical" evidence="1">
    <location>
        <begin position="17"/>
        <end position="36"/>
    </location>
</feature>
<dbReference type="Proteomes" id="UP001362999">
    <property type="component" value="Unassembled WGS sequence"/>
</dbReference>
<evidence type="ECO:0000313" key="3">
    <source>
        <dbReference type="Proteomes" id="UP001362999"/>
    </source>
</evidence>
<accession>A0AAV9ZFB3</accession>
<proteinExistence type="predicted"/>
<feature type="non-terminal residue" evidence="2">
    <location>
        <position position="205"/>
    </location>
</feature>
<keyword evidence="1" id="KW-0812">Transmembrane</keyword>
<keyword evidence="1" id="KW-1133">Transmembrane helix</keyword>
<name>A0AAV9ZFB3_9AGAR</name>
<sequence length="205" mass="23384">MDHLAAVARKSEAGASYLFSIILVFLVLSGLVSWSVDEDILVGFWLRLWFGLEEVVSRLTSLDLSRFIRWWEGIPLDETTTRSLASAQHYHPSFPFFRHIYIILSLPTMVLIATCIYFAWSPVLARASPLFGLCCLICGWISHFTHALISRVSVSSCADDLEGDAEQPDMNCEGRLRDYRLCCERDGCRWVRYMSVFRLGLLYSA</sequence>
<reference evidence="2 3" key="1">
    <citation type="journal article" date="2024" name="J Genomics">
        <title>Draft genome sequencing and assembly of Favolaschia claudopus CIRM-BRFM 2984 isolated from oak limbs.</title>
        <authorList>
            <person name="Navarro D."/>
            <person name="Drula E."/>
            <person name="Chaduli D."/>
            <person name="Cazenave R."/>
            <person name="Ahrendt S."/>
            <person name="Wang J."/>
            <person name="Lipzen A."/>
            <person name="Daum C."/>
            <person name="Barry K."/>
            <person name="Grigoriev I.V."/>
            <person name="Favel A."/>
            <person name="Rosso M.N."/>
            <person name="Martin F."/>
        </authorList>
    </citation>
    <scope>NUCLEOTIDE SEQUENCE [LARGE SCALE GENOMIC DNA]</scope>
    <source>
        <strain evidence="2 3">CIRM-BRFM 2984</strain>
    </source>
</reference>
<evidence type="ECO:0000256" key="1">
    <source>
        <dbReference type="SAM" id="Phobius"/>
    </source>
</evidence>
<comment type="caution">
    <text evidence="2">The sequence shown here is derived from an EMBL/GenBank/DDBJ whole genome shotgun (WGS) entry which is preliminary data.</text>
</comment>
<keyword evidence="1" id="KW-0472">Membrane</keyword>
<protein>
    <submittedName>
        <fullName evidence="2">Uncharacterized protein</fullName>
    </submittedName>
</protein>
<feature type="transmembrane region" description="Helical" evidence="1">
    <location>
        <begin position="127"/>
        <end position="149"/>
    </location>
</feature>